<organism evidence="10 11">
    <name type="scientific">Fictibacillus iocasae</name>
    <dbReference type="NCBI Taxonomy" id="2715437"/>
    <lineage>
        <taxon>Bacteria</taxon>
        <taxon>Bacillati</taxon>
        <taxon>Bacillota</taxon>
        <taxon>Bacilli</taxon>
        <taxon>Bacillales</taxon>
        <taxon>Fictibacillaceae</taxon>
        <taxon>Fictibacillus</taxon>
    </lineage>
</organism>
<dbReference type="PROSITE" id="PS50111">
    <property type="entry name" value="CHEMOTAXIS_TRANSDUC_2"/>
    <property type="match status" value="1"/>
</dbReference>
<dbReference type="SMART" id="SM00283">
    <property type="entry name" value="MA"/>
    <property type="match status" value="1"/>
</dbReference>
<keyword evidence="11" id="KW-1185">Reference proteome</keyword>
<evidence type="ECO:0000256" key="2">
    <source>
        <dbReference type="ARBA" id="ARBA00022475"/>
    </source>
</evidence>
<dbReference type="RefSeq" id="WP_379751090.1">
    <property type="nucleotide sequence ID" value="NZ_JBHTCP010000051.1"/>
</dbReference>
<feature type="domain" description="Methyl-accepting transducer" evidence="8">
    <location>
        <begin position="263"/>
        <end position="499"/>
    </location>
</feature>
<evidence type="ECO:0000256" key="7">
    <source>
        <dbReference type="SAM" id="Phobius"/>
    </source>
</evidence>
<dbReference type="InterPro" id="IPR004089">
    <property type="entry name" value="MCPsignal_dom"/>
</dbReference>
<accession>A0ABW2NS54</accession>
<comment type="caution">
    <text evidence="10">The sequence shown here is derived from an EMBL/GenBank/DDBJ whole genome shotgun (WGS) entry which is preliminary data.</text>
</comment>
<dbReference type="InterPro" id="IPR004090">
    <property type="entry name" value="Chemotax_Me-accpt_rcpt"/>
</dbReference>
<dbReference type="PRINTS" id="PR00260">
    <property type="entry name" value="CHEMTRNSDUCR"/>
</dbReference>
<keyword evidence="2" id="KW-1003">Cell membrane</keyword>
<keyword evidence="7" id="KW-1133">Transmembrane helix</keyword>
<name>A0ABW2NS54_9BACL</name>
<dbReference type="Pfam" id="PF00015">
    <property type="entry name" value="MCPsignal"/>
    <property type="match status" value="1"/>
</dbReference>
<dbReference type="SUPFAM" id="SSF58104">
    <property type="entry name" value="Methyl-accepting chemotaxis protein (MCP) signaling domain"/>
    <property type="match status" value="1"/>
</dbReference>
<dbReference type="PANTHER" id="PTHR32089">
    <property type="entry name" value="METHYL-ACCEPTING CHEMOTAXIS PROTEIN MCPB"/>
    <property type="match status" value="1"/>
</dbReference>
<evidence type="ECO:0000313" key="11">
    <source>
        <dbReference type="Proteomes" id="UP001596549"/>
    </source>
</evidence>
<dbReference type="Gene3D" id="1.10.287.950">
    <property type="entry name" value="Methyl-accepting chemotaxis protein"/>
    <property type="match status" value="1"/>
</dbReference>
<dbReference type="Proteomes" id="UP001596549">
    <property type="component" value="Unassembled WGS sequence"/>
</dbReference>
<evidence type="ECO:0000259" key="8">
    <source>
        <dbReference type="PROSITE" id="PS50111"/>
    </source>
</evidence>
<sequence length="555" mass="60227">MNLRKKLLLNALIPLVLAVLMIGFIIVQMMKVQSASENDVSNLLKIESLNSDITYTQQALGIYSFLPSEANGEVVKGGLKQTSGKLSMLQKSLSGKSYQKKLTVISKKFNSLENASKKALAEKNTNEAKVQSLRTKGMLNDMYLLRKEANQQHEQKTAHIKEQISFVIYAALIGSLSLLLVTGIITRRYTARITVPIKKLAENASRIAKGDLTVKIASIEQKDEVGQLNEAFIEMAGNLKHVIRTLAMSSEQVASSSQQLSASADQTIAASQEMSKSMKEMAAGSDNQMQMSIESAQAVEETSIGIARIAESSASLSEMTSDTVAKAEEGAVFVEKTANQMDEIKQSVDVTDERIRILNNLSKEIDDIVNIISDIAGQTNLLALNAAIEAARAGESGKGFAVVADEVRKLADETNQSAQKIGAIVKEVQDGTERSVTAMNEVRQNVISGMEITDRSKAKFTDIVDSMDRMAAQIEEISATSQEISAGSEEVAASVQDMADVARNSSEYTLKTAVSAEEQVASMQEIQQSVSQLSNMAIDLETIISSFKMNEKDNK</sequence>
<protein>
    <submittedName>
        <fullName evidence="10">Methyl-accepting chemotaxis protein</fullName>
    </submittedName>
</protein>
<evidence type="ECO:0000256" key="5">
    <source>
        <dbReference type="ARBA" id="ARBA00029447"/>
    </source>
</evidence>
<gene>
    <name evidence="10" type="ORF">ACFQPF_16800</name>
</gene>
<dbReference type="CDD" id="cd11386">
    <property type="entry name" value="MCP_signal"/>
    <property type="match status" value="1"/>
</dbReference>
<feature type="transmembrane region" description="Helical" evidence="7">
    <location>
        <begin position="166"/>
        <end position="185"/>
    </location>
</feature>
<keyword evidence="4 6" id="KW-0807">Transducer</keyword>
<evidence type="ECO:0000256" key="3">
    <source>
        <dbReference type="ARBA" id="ARBA00023136"/>
    </source>
</evidence>
<proteinExistence type="inferred from homology"/>
<feature type="transmembrane region" description="Helical" evidence="7">
    <location>
        <begin position="7"/>
        <end position="27"/>
    </location>
</feature>
<dbReference type="Pfam" id="PF00672">
    <property type="entry name" value="HAMP"/>
    <property type="match status" value="1"/>
</dbReference>
<reference evidence="11" key="1">
    <citation type="journal article" date="2019" name="Int. J. Syst. Evol. Microbiol.">
        <title>The Global Catalogue of Microorganisms (GCM) 10K type strain sequencing project: providing services to taxonomists for standard genome sequencing and annotation.</title>
        <authorList>
            <consortium name="The Broad Institute Genomics Platform"/>
            <consortium name="The Broad Institute Genome Sequencing Center for Infectious Disease"/>
            <person name="Wu L."/>
            <person name="Ma J."/>
        </authorList>
    </citation>
    <scope>NUCLEOTIDE SEQUENCE [LARGE SCALE GENOMIC DNA]</scope>
    <source>
        <strain evidence="11">NBRC 106396</strain>
    </source>
</reference>
<dbReference type="CDD" id="cd06225">
    <property type="entry name" value="HAMP"/>
    <property type="match status" value="1"/>
</dbReference>
<evidence type="ECO:0000313" key="10">
    <source>
        <dbReference type="EMBL" id="MFC7373300.1"/>
    </source>
</evidence>
<dbReference type="EMBL" id="JBHTCP010000051">
    <property type="protein sequence ID" value="MFC7373300.1"/>
    <property type="molecule type" value="Genomic_DNA"/>
</dbReference>
<keyword evidence="3 7" id="KW-0472">Membrane</keyword>
<evidence type="ECO:0000256" key="6">
    <source>
        <dbReference type="PROSITE-ProRule" id="PRU00284"/>
    </source>
</evidence>
<comment type="subcellular location">
    <subcellularLocation>
        <location evidence="1">Cell membrane</location>
    </subcellularLocation>
</comment>
<dbReference type="SMART" id="SM00304">
    <property type="entry name" value="HAMP"/>
    <property type="match status" value="1"/>
</dbReference>
<keyword evidence="7" id="KW-0812">Transmembrane</keyword>
<comment type="similarity">
    <text evidence="5">Belongs to the methyl-accepting chemotaxis (MCP) protein family.</text>
</comment>
<feature type="domain" description="HAMP" evidence="9">
    <location>
        <begin position="191"/>
        <end position="244"/>
    </location>
</feature>
<evidence type="ECO:0000256" key="1">
    <source>
        <dbReference type="ARBA" id="ARBA00004236"/>
    </source>
</evidence>
<dbReference type="PROSITE" id="PS50885">
    <property type="entry name" value="HAMP"/>
    <property type="match status" value="1"/>
</dbReference>
<dbReference type="PANTHER" id="PTHR32089:SF112">
    <property type="entry name" value="LYSOZYME-LIKE PROTEIN-RELATED"/>
    <property type="match status" value="1"/>
</dbReference>
<evidence type="ECO:0000259" key="9">
    <source>
        <dbReference type="PROSITE" id="PS50885"/>
    </source>
</evidence>
<evidence type="ECO:0000256" key="4">
    <source>
        <dbReference type="ARBA" id="ARBA00023224"/>
    </source>
</evidence>
<dbReference type="Gene3D" id="6.10.340.10">
    <property type="match status" value="1"/>
</dbReference>
<dbReference type="InterPro" id="IPR003660">
    <property type="entry name" value="HAMP_dom"/>
</dbReference>